<dbReference type="InterPro" id="IPR013830">
    <property type="entry name" value="SGNH_hydro"/>
</dbReference>
<evidence type="ECO:0000256" key="3">
    <source>
        <dbReference type="SAM" id="SignalP"/>
    </source>
</evidence>
<dbReference type="STRING" id="1210089.GCA_001613165_03892"/>
<name>A0A370HCT4_9NOCA</name>
<dbReference type="PANTHER" id="PTHR37981:SF1">
    <property type="entry name" value="SGNH HYDROLASE-TYPE ESTERASE DOMAIN-CONTAINING PROTEIN"/>
    <property type="match status" value="1"/>
</dbReference>
<protein>
    <submittedName>
        <fullName evidence="5">Lysophospholipase L1-like esterase</fullName>
    </submittedName>
</protein>
<dbReference type="PANTHER" id="PTHR37981">
    <property type="entry name" value="LIPASE 2"/>
    <property type="match status" value="1"/>
</dbReference>
<gene>
    <name evidence="5" type="ORF">DFR68_102718</name>
</gene>
<dbReference type="OrthoDB" id="5503950at2"/>
<comment type="caution">
    <text evidence="5">The sequence shown here is derived from an EMBL/GenBank/DDBJ whole genome shotgun (WGS) entry which is preliminary data.</text>
</comment>
<dbReference type="Proteomes" id="UP000255355">
    <property type="component" value="Unassembled WGS sequence"/>
</dbReference>
<evidence type="ECO:0000313" key="5">
    <source>
        <dbReference type="EMBL" id="RDI54590.1"/>
    </source>
</evidence>
<sequence length="289" mass="29245">MKSGMLAIAVSALALAPGVAGAEPPADGERYVALGSSYAAGPGLPPVVERGCGRSGQNYPHQVAAATGLELVDVTCSGATTADILQRPQRIPNRLLPPQIDAVTADTRLVTVSIGGNDLNLVGSMIAGSGCHAAVGAVPGLCDRALATTEPGRGAFEDVERSIAEVVTAVRERAPRATVALVQYLPVLPADGTPCAATPMSPEQAARARRTYDGLTVATRDAALATGARLIAVPEANAHTACSPEPWTFGFNNPLAAQGDPVSAVGSSYHPDAAGTTAVARQIIADLAD</sequence>
<accession>A0A370HCT4</accession>
<keyword evidence="3" id="KW-0732">Signal</keyword>
<feature type="signal peptide" evidence="3">
    <location>
        <begin position="1"/>
        <end position="22"/>
    </location>
</feature>
<feature type="disulfide bond" evidence="2">
    <location>
        <begin position="131"/>
        <end position="142"/>
    </location>
</feature>
<evidence type="ECO:0000259" key="4">
    <source>
        <dbReference type="Pfam" id="PF13472"/>
    </source>
</evidence>
<dbReference type="SUPFAM" id="SSF52266">
    <property type="entry name" value="SGNH hydrolase"/>
    <property type="match status" value="1"/>
</dbReference>
<dbReference type="RefSeq" id="WP_068021410.1">
    <property type="nucleotide sequence ID" value="NZ_QQAZ01000002.1"/>
</dbReference>
<feature type="active site" evidence="1">
    <location>
        <position position="270"/>
    </location>
</feature>
<dbReference type="CDD" id="cd01823">
    <property type="entry name" value="SEST_like"/>
    <property type="match status" value="1"/>
</dbReference>
<evidence type="ECO:0000256" key="1">
    <source>
        <dbReference type="PIRSR" id="PIRSR637460-1"/>
    </source>
</evidence>
<dbReference type="AlphaFoldDB" id="A0A370HCT4"/>
<evidence type="ECO:0000256" key="2">
    <source>
        <dbReference type="PIRSR" id="PIRSR637460-2"/>
    </source>
</evidence>
<keyword evidence="6" id="KW-1185">Reference proteome</keyword>
<dbReference type="GO" id="GO:0019433">
    <property type="term" value="P:triglyceride catabolic process"/>
    <property type="evidence" value="ECO:0007669"/>
    <property type="project" value="TreeGrafter"/>
</dbReference>
<evidence type="ECO:0000313" key="6">
    <source>
        <dbReference type="Proteomes" id="UP000255355"/>
    </source>
</evidence>
<feature type="disulfide bond" evidence="2">
    <location>
        <begin position="195"/>
        <end position="242"/>
    </location>
</feature>
<reference evidence="5 6" key="1">
    <citation type="submission" date="2018-07" db="EMBL/GenBank/DDBJ databases">
        <title>Genomic Encyclopedia of Type Strains, Phase IV (KMG-IV): sequencing the most valuable type-strain genomes for metagenomic binning, comparative biology and taxonomic classification.</title>
        <authorList>
            <person name="Goeker M."/>
        </authorList>
    </citation>
    <scope>NUCLEOTIDE SEQUENCE [LARGE SCALE GENOMIC DNA]</scope>
    <source>
        <strain evidence="5 6">DSM 44952</strain>
    </source>
</reference>
<dbReference type="InterPro" id="IPR036514">
    <property type="entry name" value="SGNH_hydro_sf"/>
</dbReference>
<proteinExistence type="predicted"/>
<dbReference type="Gene3D" id="3.40.50.1110">
    <property type="entry name" value="SGNH hydrolase"/>
    <property type="match status" value="1"/>
</dbReference>
<dbReference type="EMBL" id="QQAZ01000002">
    <property type="protein sequence ID" value="RDI54590.1"/>
    <property type="molecule type" value="Genomic_DNA"/>
</dbReference>
<dbReference type="Pfam" id="PF13472">
    <property type="entry name" value="Lipase_GDSL_2"/>
    <property type="match status" value="1"/>
</dbReference>
<dbReference type="InterPro" id="IPR037460">
    <property type="entry name" value="SEST-like"/>
</dbReference>
<feature type="active site" description="Nucleophile" evidence="1">
    <location>
        <position position="37"/>
    </location>
</feature>
<dbReference type="GO" id="GO:0004806">
    <property type="term" value="F:triacylglycerol lipase activity"/>
    <property type="evidence" value="ECO:0007669"/>
    <property type="project" value="TreeGrafter"/>
</dbReference>
<feature type="domain" description="SGNH hydrolase-type esterase" evidence="4">
    <location>
        <begin position="33"/>
        <end position="275"/>
    </location>
</feature>
<organism evidence="5 6">
    <name type="scientific">Nocardia mexicana</name>
    <dbReference type="NCBI Taxonomy" id="279262"/>
    <lineage>
        <taxon>Bacteria</taxon>
        <taxon>Bacillati</taxon>
        <taxon>Actinomycetota</taxon>
        <taxon>Actinomycetes</taxon>
        <taxon>Mycobacteriales</taxon>
        <taxon>Nocardiaceae</taxon>
        <taxon>Nocardia</taxon>
    </lineage>
</organism>
<feature type="disulfide bond" evidence="2">
    <location>
        <begin position="52"/>
        <end position="76"/>
    </location>
</feature>
<keyword evidence="2" id="KW-1015">Disulfide bond</keyword>
<feature type="chain" id="PRO_5016695107" evidence="3">
    <location>
        <begin position="23"/>
        <end position="289"/>
    </location>
</feature>